<keyword evidence="1" id="KW-1133">Transmembrane helix</keyword>
<keyword evidence="1" id="KW-0812">Transmembrane</keyword>
<name>A0A0B7HI16_9FLAO</name>
<dbReference type="EMBL" id="CDOE01000068">
    <property type="protein sequence ID" value="CEN37552.1"/>
    <property type="molecule type" value="Genomic_DNA"/>
</dbReference>
<accession>A0A0B7HI16</accession>
<proteinExistence type="predicted"/>
<gene>
    <name evidence="2" type="ORF">CCAN12_700069</name>
</gene>
<evidence type="ECO:0000313" key="3">
    <source>
        <dbReference type="Proteomes" id="UP000044026"/>
    </source>
</evidence>
<dbReference type="AlphaFoldDB" id="A0A0B7HI16"/>
<sequence length="49" mass="5485">MILTKPFPYRVTENEKERASNGYLMSVIAIIAGMPLPIINVLATLFFSI</sequence>
<keyword evidence="1" id="KW-0472">Membrane</keyword>
<feature type="transmembrane region" description="Helical" evidence="1">
    <location>
        <begin position="23"/>
        <end position="47"/>
    </location>
</feature>
<dbReference type="Proteomes" id="UP000044026">
    <property type="component" value="Unassembled WGS sequence"/>
</dbReference>
<protein>
    <submittedName>
        <fullName evidence="2">Uncharacterized protein</fullName>
    </submittedName>
</protein>
<reference evidence="2 3" key="1">
    <citation type="submission" date="2015-01" db="EMBL/GenBank/DDBJ databases">
        <authorList>
            <person name="Xiang T."/>
            <person name="Song Y."/>
            <person name="Huang L."/>
            <person name="Wang B."/>
            <person name="Wu P."/>
        </authorList>
    </citation>
    <scope>NUCLEOTIDE SEQUENCE [LARGE SCALE GENOMIC DNA]</scope>
    <source>
        <strain evidence="2 3">Cc12</strain>
    </source>
</reference>
<evidence type="ECO:0000256" key="1">
    <source>
        <dbReference type="SAM" id="Phobius"/>
    </source>
</evidence>
<evidence type="ECO:0000313" key="2">
    <source>
        <dbReference type="EMBL" id="CEN37552.1"/>
    </source>
</evidence>
<organism evidence="2 3">
    <name type="scientific">Capnocytophaga canimorsus</name>
    <dbReference type="NCBI Taxonomy" id="28188"/>
    <lineage>
        <taxon>Bacteria</taxon>
        <taxon>Pseudomonadati</taxon>
        <taxon>Bacteroidota</taxon>
        <taxon>Flavobacteriia</taxon>
        <taxon>Flavobacteriales</taxon>
        <taxon>Flavobacteriaceae</taxon>
        <taxon>Capnocytophaga</taxon>
    </lineage>
</organism>